<dbReference type="PIRSF" id="PIRSF036446">
    <property type="entry name" value="Phosphoesterase_HI0762_prd"/>
    <property type="match status" value="1"/>
</dbReference>
<organism evidence="2 3">
    <name type="scientific">Cupriavidus lacunae</name>
    <dbReference type="NCBI Taxonomy" id="2666307"/>
    <lineage>
        <taxon>Bacteria</taxon>
        <taxon>Pseudomonadati</taxon>
        <taxon>Pseudomonadota</taxon>
        <taxon>Betaproteobacteria</taxon>
        <taxon>Burkholderiales</taxon>
        <taxon>Burkholderiaceae</taxon>
        <taxon>Cupriavidus</taxon>
    </lineage>
</organism>
<dbReference type="Gene3D" id="3.60.21.10">
    <property type="match status" value="1"/>
</dbReference>
<feature type="domain" description="Calcineurin-like phosphoesterase" evidence="1">
    <location>
        <begin position="6"/>
        <end position="195"/>
    </location>
</feature>
<sequence length="240" mass="26143">MSEGHVFVCGDPHGEFGPLIESVHDHRPEAVVLAGDIQARRPLDEELASILPLTQVWWIPGNHDTDSDADYDNLFRSGLADRNLDGRVVTIAGLRIAGLGGIFRGQIWMPPEAPRVESGSDYLAKCGKGNYWRGGLPRRHRSTIFPQTYDALLSQRADVLISHEAPTCHPHGFNAIDTLIEAMGVQRAFHGHHHESTVYPNTGPCRFFGLGACAVATIDGEFLRSVLTCPDQGETGSISG</sequence>
<evidence type="ECO:0000313" key="3">
    <source>
        <dbReference type="Proteomes" id="UP000255165"/>
    </source>
</evidence>
<proteinExistence type="predicted"/>
<reference evidence="3" key="1">
    <citation type="submission" date="2018-06" db="EMBL/GenBank/DDBJ databases">
        <authorList>
            <person name="Feng T."/>
            <person name="Jeon C.O."/>
        </authorList>
    </citation>
    <scope>NUCLEOTIDE SEQUENCE [LARGE SCALE GENOMIC DNA]</scope>
    <source>
        <strain evidence="3">S23</strain>
    </source>
</reference>
<dbReference type="PANTHER" id="PTHR31302">
    <property type="entry name" value="TRANSMEMBRANE PROTEIN WITH METALLOPHOSPHOESTERASE DOMAIN-RELATED"/>
    <property type="match status" value="1"/>
</dbReference>
<dbReference type="InterPro" id="IPR051158">
    <property type="entry name" value="Metallophosphoesterase_sf"/>
</dbReference>
<evidence type="ECO:0000313" key="2">
    <source>
        <dbReference type="EMBL" id="RDK06319.1"/>
    </source>
</evidence>
<gene>
    <name evidence="2" type="ORF">DN412_32200</name>
</gene>
<dbReference type="PANTHER" id="PTHR31302:SF0">
    <property type="entry name" value="TRANSMEMBRANE PROTEIN WITH METALLOPHOSPHOESTERASE DOMAIN"/>
    <property type="match status" value="1"/>
</dbReference>
<keyword evidence="3" id="KW-1185">Reference proteome</keyword>
<dbReference type="InterPro" id="IPR004843">
    <property type="entry name" value="Calcineurin-like_PHP"/>
</dbReference>
<name>A0A370NL37_9BURK</name>
<dbReference type="Proteomes" id="UP000255165">
    <property type="component" value="Unassembled WGS sequence"/>
</dbReference>
<dbReference type="EMBL" id="QKWJ01000066">
    <property type="protein sequence ID" value="RDK06319.1"/>
    <property type="molecule type" value="Genomic_DNA"/>
</dbReference>
<protein>
    <submittedName>
        <fullName evidence="2">Metallophosphoesterase</fullName>
    </submittedName>
</protein>
<dbReference type="GO" id="GO:0016787">
    <property type="term" value="F:hydrolase activity"/>
    <property type="evidence" value="ECO:0007669"/>
    <property type="project" value="InterPro"/>
</dbReference>
<dbReference type="InterPro" id="IPR017056">
    <property type="entry name" value="P-Estase_HI0762_prd"/>
</dbReference>
<dbReference type="Pfam" id="PF00149">
    <property type="entry name" value="Metallophos"/>
    <property type="match status" value="1"/>
</dbReference>
<comment type="caution">
    <text evidence="2">The sequence shown here is derived from an EMBL/GenBank/DDBJ whole genome shotgun (WGS) entry which is preliminary data.</text>
</comment>
<dbReference type="RefSeq" id="WP_115215281.1">
    <property type="nucleotide sequence ID" value="NZ_QKWJ01000066.1"/>
</dbReference>
<accession>A0A370NL37</accession>
<dbReference type="AlphaFoldDB" id="A0A370NL37"/>
<dbReference type="SUPFAM" id="SSF56300">
    <property type="entry name" value="Metallo-dependent phosphatases"/>
    <property type="match status" value="1"/>
</dbReference>
<dbReference type="InterPro" id="IPR029052">
    <property type="entry name" value="Metallo-depent_PP-like"/>
</dbReference>
<evidence type="ECO:0000259" key="1">
    <source>
        <dbReference type="Pfam" id="PF00149"/>
    </source>
</evidence>